<proteinExistence type="predicted"/>
<protein>
    <submittedName>
        <fullName evidence="1">Uncharacterized protein</fullName>
    </submittedName>
</protein>
<dbReference type="AlphaFoldDB" id="A0A1X7VJF1"/>
<accession>A0A1X7VJF1</accession>
<reference evidence="1" key="1">
    <citation type="submission" date="2017-05" db="UniProtKB">
        <authorList>
            <consortium name="EnsemblMetazoa"/>
        </authorList>
    </citation>
    <scope>IDENTIFICATION</scope>
</reference>
<dbReference type="EnsemblMetazoa" id="Aqu2.1.40162_001">
    <property type="protein sequence ID" value="Aqu2.1.40162_001"/>
    <property type="gene ID" value="Aqu2.1.40162"/>
</dbReference>
<dbReference type="InParanoid" id="A0A1X7VJF1"/>
<evidence type="ECO:0000313" key="1">
    <source>
        <dbReference type="EnsemblMetazoa" id="Aqu2.1.40162_001"/>
    </source>
</evidence>
<sequence>MARKRTAPTKTIALYKELLAEKEIVEADDFLILNDQESNIFKVERLVDRRV</sequence>
<name>A0A1X7VJF1_AMPQE</name>
<organism evidence="1">
    <name type="scientific">Amphimedon queenslandica</name>
    <name type="common">Sponge</name>
    <dbReference type="NCBI Taxonomy" id="400682"/>
    <lineage>
        <taxon>Eukaryota</taxon>
        <taxon>Metazoa</taxon>
        <taxon>Porifera</taxon>
        <taxon>Demospongiae</taxon>
        <taxon>Heteroscleromorpha</taxon>
        <taxon>Haplosclerida</taxon>
        <taxon>Niphatidae</taxon>
        <taxon>Amphimedon</taxon>
    </lineage>
</organism>